<dbReference type="PANTHER" id="PTHR28221:SF2">
    <property type="entry name" value="RNA POLYMERASE I-SPECIFIC TRANSCRIPTION INITIATION FACTOR RRN6"/>
    <property type="match status" value="1"/>
</dbReference>
<protein>
    <submittedName>
        <fullName evidence="5">Uncharacterized protein</fullName>
    </submittedName>
</protein>
<dbReference type="InterPro" id="IPR048537">
    <property type="entry name" value="RRN6_HB"/>
</dbReference>
<reference evidence="5" key="1">
    <citation type="journal article" date="2020" name="Phytopathology">
        <title>Genome Sequence Resources of Colletotrichum truncatum, C. plurivorum, C. musicola, and C. sojae: Four Species Pathogenic to Soybean (Glycine max).</title>
        <authorList>
            <person name="Rogerio F."/>
            <person name="Boufleur T.R."/>
            <person name="Ciampi-Guillardi M."/>
            <person name="Sukno S.A."/>
            <person name="Thon M.R."/>
            <person name="Massola Junior N.S."/>
            <person name="Baroncelli R."/>
        </authorList>
    </citation>
    <scope>NUCLEOTIDE SEQUENCE</scope>
    <source>
        <strain evidence="5">LFN00145</strain>
    </source>
</reference>
<proteinExistence type="predicted"/>
<feature type="domain" description="RRN6 helical bundle" evidence="4">
    <location>
        <begin position="637"/>
        <end position="834"/>
    </location>
</feature>
<dbReference type="GO" id="GO:0042790">
    <property type="term" value="P:nucleolar large rRNA transcription by RNA polymerase I"/>
    <property type="evidence" value="ECO:0007669"/>
    <property type="project" value="TreeGrafter"/>
</dbReference>
<accession>A0A8H6KX22</accession>
<dbReference type="PANTHER" id="PTHR28221">
    <property type="entry name" value="RNA POLYMERASE I-SPECIFIC TRANSCRIPTION INITIATION FACTOR RRN6"/>
    <property type="match status" value="1"/>
</dbReference>
<feature type="compositionally biased region" description="Basic residues" evidence="1">
    <location>
        <begin position="1123"/>
        <end position="1138"/>
    </location>
</feature>
<dbReference type="InterPro" id="IPR019350">
    <property type="entry name" value="RNA_pol_I-sp_TIF_RRN6-like"/>
</dbReference>
<evidence type="ECO:0000256" key="1">
    <source>
        <dbReference type="SAM" id="MobiDB-lite"/>
    </source>
</evidence>
<feature type="domain" description="RRN6 beta-propeller" evidence="2">
    <location>
        <begin position="128"/>
        <end position="528"/>
    </location>
</feature>
<feature type="compositionally biased region" description="Polar residues" evidence="1">
    <location>
        <begin position="1048"/>
        <end position="1064"/>
    </location>
</feature>
<name>A0A8H6KX22_9PEZI</name>
<keyword evidence="6" id="KW-1185">Reference proteome</keyword>
<evidence type="ECO:0000313" key="5">
    <source>
        <dbReference type="EMBL" id="KAF6839259.1"/>
    </source>
</evidence>
<dbReference type="GO" id="GO:0070860">
    <property type="term" value="C:RNA polymerase I core factor complex"/>
    <property type="evidence" value="ECO:0007669"/>
    <property type="project" value="TreeGrafter"/>
</dbReference>
<feature type="compositionally biased region" description="Low complexity" evidence="1">
    <location>
        <begin position="864"/>
        <end position="899"/>
    </location>
</feature>
<dbReference type="InterPro" id="IPR048536">
    <property type="entry name" value="Rrn6_K-rich"/>
</dbReference>
<evidence type="ECO:0000259" key="2">
    <source>
        <dbReference type="Pfam" id="PF10214"/>
    </source>
</evidence>
<evidence type="ECO:0000259" key="4">
    <source>
        <dbReference type="Pfam" id="PF20640"/>
    </source>
</evidence>
<dbReference type="AlphaFoldDB" id="A0A8H6KX22"/>
<feature type="region of interest" description="Disordered" evidence="1">
    <location>
        <begin position="1032"/>
        <end position="1138"/>
    </location>
</feature>
<feature type="region of interest" description="Disordered" evidence="1">
    <location>
        <begin position="849"/>
        <end position="956"/>
    </location>
</feature>
<dbReference type="Pfam" id="PF20639">
    <property type="entry name" value="Rrn6_K-rich"/>
    <property type="match status" value="1"/>
</dbReference>
<feature type="domain" description="RRN6 K-rich C-terminal" evidence="3">
    <location>
        <begin position="996"/>
        <end position="1138"/>
    </location>
</feature>
<sequence>MADEREEISRLYGPPRITIVPHEGLEDGPPQLHASRLPSQRTFRRPISTSTKLTPLTARTLRMIQPLEPWYSPSRSAEVAPAPTVSASQRVQKRWLFNSFPEAFQGSSEAADPLAEGIAQIMRPDAAPTAQPLLAISQMADVSKHKYVVPIPVIAMATGESGELLRLSKLDETKWDWGENVNPSLRLLKLDEIDREETVIWSTDGAPISQIKSALSLVRFEPIRWLLVQKKMSTTILQPEYHKIPVSERPPGVDKGIERPSRINPKPIITITSEQTGGIAHSDVSFRHGSQKKPPQLAIIDECGYYSVWDIKGRDKKIGSASKRAKLRHCGHIELGVQEQLPDEDSPAFRSEPHGVLWIGAAGPGVDLWDVPAEEDEDMDMGNDLAALTEQSKKLLLWNRAKFEVIDVKDPGFRKSLSILRSDMPDHILDVKPNPVNRSQVFVLTTCGLFWIETSSQGTAAAKTGGLTVLQSFAHLRSLDADSLKLTVHHAGHGRSSENSTAYIYSEKTSEVDVYQFSVPESTGLPQFQHQRMRVADSSNLSEDKMPKMHTLCLAAAFFYPRSPDSSGSLRGPGAEYLNHQVKFQQLFILGRDLDLSQTLLAVSPSSDIDIVSPDTCQEWSRRGRRTMHKRRRKRFLHYFEETFVVPDGLEDMDDLVVRHATRYQELLQMSQPGAEPAEQRFPRLFNFDLFTSRIAVSVDSIIVAAENPNPNGPLSVFDAVREATLNCLETEGGYIPLHTLHEYEASFEAPPMTEEAIAAWDSRLQQLFNPEEHRVVSQPFSLQLLRYGDTRAPLSDILTQLQEVWSIPDFPPEAQRSRSVVLAETAEAIARALFGVAVLDENLTIAEDEPPTWVPTPPERTTQHSSQRLSLSSQRHSLSSQRYSMSSQRDSLSSQRISMSPIKPRLSMSPIKPRYSMSPLKPRRSMSPSKPSSSAALPSSLPFSSQPFSSSAPGSQSSAAAAAAAQEAIQAASEALQRLSMLAVDIDVTAGPERQHQVLSYWPTKRGVSTESYVSSVLASSNKHLDAIKERRERVESRRRKRKSQLFGGSSNPGSSQPATTQDEMTDSAPGEMFAPATQPMPRLAPPIIESSQPSSPKRSQQPFIFSSQVPQTMSQPLAGRHGMRSPKKKGKRKSGF</sequence>
<evidence type="ECO:0000259" key="3">
    <source>
        <dbReference type="Pfam" id="PF20639"/>
    </source>
</evidence>
<organism evidence="5 6">
    <name type="scientific">Colletotrichum plurivorum</name>
    <dbReference type="NCBI Taxonomy" id="2175906"/>
    <lineage>
        <taxon>Eukaryota</taxon>
        <taxon>Fungi</taxon>
        <taxon>Dikarya</taxon>
        <taxon>Ascomycota</taxon>
        <taxon>Pezizomycotina</taxon>
        <taxon>Sordariomycetes</taxon>
        <taxon>Hypocreomycetidae</taxon>
        <taxon>Glomerellales</taxon>
        <taxon>Glomerellaceae</taxon>
        <taxon>Colletotrichum</taxon>
        <taxon>Colletotrichum orchidearum species complex</taxon>
    </lineage>
</organism>
<dbReference type="EMBL" id="WIGO01000014">
    <property type="protein sequence ID" value="KAF6839259.1"/>
    <property type="molecule type" value="Genomic_DNA"/>
</dbReference>
<dbReference type="Proteomes" id="UP000654918">
    <property type="component" value="Unassembled WGS sequence"/>
</dbReference>
<feature type="compositionally biased region" description="Low complexity" evidence="1">
    <location>
        <begin position="917"/>
        <end position="956"/>
    </location>
</feature>
<dbReference type="GO" id="GO:0001179">
    <property type="term" value="F:RNA polymerase I general transcription initiation factor binding"/>
    <property type="evidence" value="ECO:0007669"/>
    <property type="project" value="TreeGrafter"/>
</dbReference>
<feature type="compositionally biased region" description="Low complexity" evidence="1">
    <location>
        <begin position="1087"/>
        <end position="1104"/>
    </location>
</feature>
<dbReference type="GO" id="GO:0001163">
    <property type="term" value="F:RNA polymerase I transcription regulatory region sequence-specific DNA binding"/>
    <property type="evidence" value="ECO:0007669"/>
    <property type="project" value="TreeGrafter"/>
</dbReference>
<feature type="compositionally biased region" description="Polar residues" evidence="1">
    <location>
        <begin position="1105"/>
        <end position="1117"/>
    </location>
</feature>
<dbReference type="Pfam" id="PF20640">
    <property type="entry name" value="Rrn6_HB"/>
    <property type="match status" value="1"/>
</dbReference>
<dbReference type="InterPro" id="IPR048535">
    <property type="entry name" value="RRN6_beta-prop"/>
</dbReference>
<dbReference type="Pfam" id="PF10214">
    <property type="entry name" value="Rrn6_beta-prop"/>
    <property type="match status" value="1"/>
</dbReference>
<evidence type="ECO:0000313" key="6">
    <source>
        <dbReference type="Proteomes" id="UP000654918"/>
    </source>
</evidence>
<comment type="caution">
    <text evidence="5">The sequence shown here is derived from an EMBL/GenBank/DDBJ whole genome shotgun (WGS) entry which is preliminary data.</text>
</comment>
<gene>
    <name evidence="5" type="ORF">CPLU01_01997</name>
</gene>